<evidence type="ECO:0000313" key="8">
    <source>
        <dbReference type="EMBL" id="KAG7153956.1"/>
    </source>
</evidence>
<dbReference type="InterPro" id="IPR020846">
    <property type="entry name" value="MFS_dom"/>
</dbReference>
<proteinExistence type="predicted"/>
<keyword evidence="4 6" id="KW-0472">Membrane</keyword>
<accession>A0A8J5JBM4</accession>
<dbReference type="PROSITE" id="PS50850">
    <property type="entry name" value="MFS"/>
    <property type="match status" value="1"/>
</dbReference>
<dbReference type="SUPFAM" id="SSF103473">
    <property type="entry name" value="MFS general substrate transporter"/>
    <property type="match status" value="1"/>
</dbReference>
<protein>
    <submittedName>
        <fullName evidence="8">Organic cation transporter protein-like 25</fullName>
    </submittedName>
</protein>
<dbReference type="Gene3D" id="1.20.1250.20">
    <property type="entry name" value="MFS general substrate transporter like domains"/>
    <property type="match status" value="1"/>
</dbReference>
<evidence type="ECO:0000313" key="9">
    <source>
        <dbReference type="Proteomes" id="UP000747542"/>
    </source>
</evidence>
<evidence type="ECO:0000259" key="7">
    <source>
        <dbReference type="PROSITE" id="PS50850"/>
    </source>
</evidence>
<dbReference type="AlphaFoldDB" id="A0A8J5JBM4"/>
<evidence type="ECO:0000256" key="4">
    <source>
        <dbReference type="ARBA" id="ARBA00023136"/>
    </source>
</evidence>
<feature type="region of interest" description="Disordered" evidence="5">
    <location>
        <begin position="1"/>
        <end position="42"/>
    </location>
</feature>
<feature type="domain" description="Major facilitator superfamily (MFS) profile" evidence="7">
    <location>
        <begin position="109"/>
        <end position="250"/>
    </location>
</feature>
<comment type="subcellular location">
    <subcellularLocation>
        <location evidence="1">Membrane</location>
        <topology evidence="1">Multi-pass membrane protein</topology>
    </subcellularLocation>
</comment>
<evidence type="ECO:0000256" key="1">
    <source>
        <dbReference type="ARBA" id="ARBA00004141"/>
    </source>
</evidence>
<dbReference type="InterPro" id="IPR005828">
    <property type="entry name" value="MFS_sugar_transport-like"/>
</dbReference>
<organism evidence="8 9">
    <name type="scientific">Homarus americanus</name>
    <name type="common">American lobster</name>
    <dbReference type="NCBI Taxonomy" id="6706"/>
    <lineage>
        <taxon>Eukaryota</taxon>
        <taxon>Metazoa</taxon>
        <taxon>Ecdysozoa</taxon>
        <taxon>Arthropoda</taxon>
        <taxon>Crustacea</taxon>
        <taxon>Multicrustacea</taxon>
        <taxon>Malacostraca</taxon>
        <taxon>Eumalacostraca</taxon>
        <taxon>Eucarida</taxon>
        <taxon>Decapoda</taxon>
        <taxon>Pleocyemata</taxon>
        <taxon>Astacidea</taxon>
        <taxon>Nephropoidea</taxon>
        <taxon>Nephropidae</taxon>
        <taxon>Homarus</taxon>
    </lineage>
</organism>
<dbReference type="InterPro" id="IPR036259">
    <property type="entry name" value="MFS_trans_sf"/>
</dbReference>
<name>A0A8J5JBM4_HOMAM</name>
<keyword evidence="9" id="KW-1185">Reference proteome</keyword>
<feature type="transmembrane region" description="Helical" evidence="6">
    <location>
        <begin position="196"/>
        <end position="213"/>
    </location>
</feature>
<evidence type="ECO:0000256" key="5">
    <source>
        <dbReference type="SAM" id="MobiDB-lite"/>
    </source>
</evidence>
<dbReference type="PANTHER" id="PTHR24064">
    <property type="entry name" value="SOLUTE CARRIER FAMILY 22 MEMBER"/>
    <property type="match status" value="1"/>
</dbReference>
<keyword evidence="3 6" id="KW-1133">Transmembrane helix</keyword>
<feature type="transmembrane region" description="Helical" evidence="6">
    <location>
        <begin position="219"/>
        <end position="246"/>
    </location>
</feature>
<keyword evidence="2 6" id="KW-0812">Transmembrane</keyword>
<dbReference type="GO" id="GO:0016020">
    <property type="term" value="C:membrane"/>
    <property type="evidence" value="ECO:0007669"/>
    <property type="project" value="UniProtKB-SubCell"/>
</dbReference>
<gene>
    <name evidence="8" type="primary">Orct-L25</name>
    <name evidence="8" type="ORF">Hamer_G025956</name>
</gene>
<dbReference type="Proteomes" id="UP000747542">
    <property type="component" value="Unassembled WGS sequence"/>
</dbReference>
<evidence type="ECO:0000256" key="6">
    <source>
        <dbReference type="SAM" id="Phobius"/>
    </source>
</evidence>
<evidence type="ECO:0000256" key="3">
    <source>
        <dbReference type="ARBA" id="ARBA00022989"/>
    </source>
</evidence>
<comment type="caution">
    <text evidence="8">The sequence shown here is derived from an EMBL/GenBank/DDBJ whole genome shotgun (WGS) entry which is preliminary data.</text>
</comment>
<evidence type="ECO:0000256" key="2">
    <source>
        <dbReference type="ARBA" id="ARBA00022692"/>
    </source>
</evidence>
<dbReference type="EMBL" id="JAHLQT010045899">
    <property type="protein sequence ID" value="KAG7153956.1"/>
    <property type="molecule type" value="Genomic_DNA"/>
</dbReference>
<reference evidence="8" key="1">
    <citation type="journal article" date="2021" name="Sci. Adv.">
        <title>The American lobster genome reveals insights on longevity, neural, and immune adaptations.</title>
        <authorList>
            <person name="Polinski J.M."/>
            <person name="Zimin A.V."/>
            <person name="Clark K.F."/>
            <person name="Kohn A.B."/>
            <person name="Sadowski N."/>
            <person name="Timp W."/>
            <person name="Ptitsyn A."/>
            <person name="Khanna P."/>
            <person name="Romanova D.Y."/>
            <person name="Williams P."/>
            <person name="Greenwood S.J."/>
            <person name="Moroz L.L."/>
            <person name="Walt D.R."/>
            <person name="Bodnar A.G."/>
        </authorList>
    </citation>
    <scope>NUCLEOTIDE SEQUENCE</scope>
    <source>
        <strain evidence="8">GMGI-L3</strain>
    </source>
</reference>
<dbReference type="Pfam" id="PF00083">
    <property type="entry name" value="Sugar_tr"/>
    <property type="match status" value="1"/>
</dbReference>
<dbReference type="GO" id="GO:0022857">
    <property type="term" value="F:transmembrane transporter activity"/>
    <property type="evidence" value="ECO:0007669"/>
    <property type="project" value="InterPro"/>
</dbReference>
<sequence length="250" mass="27822">MDEGGKMKEAITEVKEDPQELKERKEVVQEEKEGKEVVQGEKDGKEGDLSWVNTFEDLLEFLGATPDYWCHIAPLVEANWTDQQILSLAIPYSNSTGKYEGCQMRNYNYTAAALLGYKATMKDPSVVQHGNTTSIIKCSARDFNHSQYSSTVVTEWDLVCERRVLYSTTQAVMEGGKIVAYPIFGYLIDALGRRPIVLVCVVINILAGFLVAASPTVEVYILLKLIVSATDAGTYLGIFVFGMFVFQMVS</sequence>